<dbReference type="Pfam" id="PF01364">
    <property type="entry name" value="Peptidase_C25"/>
    <property type="match status" value="1"/>
</dbReference>
<feature type="domain" description="Gingipain" evidence="2">
    <location>
        <begin position="593"/>
        <end position="945"/>
    </location>
</feature>
<dbReference type="InterPro" id="IPR012600">
    <property type="entry name" value="Propeptide_C25"/>
</dbReference>
<gene>
    <name evidence="5" type="ORF">CEE37_00545</name>
</gene>
<reference evidence="5 6" key="1">
    <citation type="submission" date="2017-06" db="EMBL/GenBank/DDBJ databases">
        <title>Novel microbial phyla capable of carbon fixation and sulfur reduction in deep-sea sediments.</title>
        <authorList>
            <person name="Huang J."/>
            <person name="Baker B."/>
            <person name="Wang Y."/>
        </authorList>
    </citation>
    <scope>NUCLEOTIDE SEQUENCE [LARGE SCALE GENOMIC DNA]</scope>
    <source>
        <strain evidence="5">B3_LCP</strain>
    </source>
</reference>
<dbReference type="InterPro" id="IPR038490">
    <property type="entry name" value="Gingipain_propep_sf"/>
</dbReference>
<dbReference type="Pfam" id="PF08126">
    <property type="entry name" value="Propeptide_C25"/>
    <property type="match status" value="1"/>
</dbReference>
<dbReference type="AlphaFoldDB" id="A0A532V4V0"/>
<keyword evidence="1" id="KW-0732">Signal</keyword>
<organism evidence="5 6">
    <name type="scientific">candidate division LCP-89 bacterium B3_LCP</name>
    <dbReference type="NCBI Taxonomy" id="2012998"/>
    <lineage>
        <taxon>Bacteria</taxon>
        <taxon>Pseudomonadati</taxon>
        <taxon>Bacteria division LCP-89</taxon>
    </lineage>
</organism>
<evidence type="ECO:0000259" key="2">
    <source>
        <dbReference type="Pfam" id="PF01364"/>
    </source>
</evidence>
<proteinExistence type="predicted"/>
<dbReference type="EMBL" id="NJBN01000001">
    <property type="protein sequence ID" value="TKJ42199.1"/>
    <property type="molecule type" value="Genomic_DNA"/>
</dbReference>
<dbReference type="GO" id="GO:0004197">
    <property type="term" value="F:cysteine-type endopeptidase activity"/>
    <property type="evidence" value="ECO:0007669"/>
    <property type="project" value="InterPro"/>
</dbReference>
<dbReference type="InterPro" id="IPR026444">
    <property type="entry name" value="Secre_tail"/>
</dbReference>
<name>A0A532V4V0_UNCL8</name>
<accession>A0A532V4V0</accession>
<dbReference type="SUPFAM" id="SSF52129">
    <property type="entry name" value="Caspase-like"/>
    <property type="match status" value="1"/>
</dbReference>
<dbReference type="CDD" id="cd02258">
    <property type="entry name" value="Peptidase_C25_N"/>
    <property type="match status" value="1"/>
</dbReference>
<protein>
    <recommendedName>
        <fullName evidence="7">Gingipain domain-containing protein</fullName>
    </recommendedName>
</protein>
<sequence>MRGKQNFKAIYHVIVIIGLLLSGSSPVWGVPAPPGITLISCDRAGAVVEMQLPEYQITELDMVEGIFNDVSIFGWGRLAEEGKPMVPQAGFLLAIPPGANTSINIEEVQSQTIALDNPLPAPGWETDVFMKNHVEKHSPIASTYSTGSPFPQSWVSIGEAAWFRGYHVVPVRVTPIRAIPSSGEALVADKIRFRVNFSGGREGAYIHDPYGETTAQSSILNFTQARNWQERTPPTSTGTQDSYGDYKILVDHDGMYSITYFDLDQAGITPESIDPQTIKISVQGEEIPIWIGGNVWDGSFDPDDYILFYGTFARGTYTYEYLYQHENVYWLDWGGLNGARIADESSVPIGTEVSSFKARTRTEVDTLYEIFGDVPEEEDVDHWMWLNLDATFYPQYSHLLNLPGLVVLTNKSYDLISSFRGYTIVQDHNVTVDWNNYPAIEATWSWQDSIIVFGSVPGTYIGDGSPANPNELVFTATPGEFNSFYLDWIEIGYWRGYGAINDTLLFQKPEDFAAQTVRYRIGGLSDPANTEVWNLTTNKRIVNPDILGDTLSFANYSTDETYYFAAGPSSWMTPQIIEDVQSDWSSSSHGADYLIITHEDFYATMEEFAGHYNDAGMRAELIKVGDLYDEFTYGLKSPEAIFSLVQHAYYNYQSPAVSYVLLVGDASWDYKGNNANSYTDFVPTHSFPTYKWGETASDNWYVSVTGNDPVPDCAIGRFPVNNIDEVQVLVDKTSVYAESAPPGYWRSRIIFSNGANELSDALVFDSTVETLLDTTNFPEWYDPPRVYSLPSPGYEEFQGDSTDLMAEIDLGAAMVNYIGHAGNEMWYTLSVDNISQLENGDRLPFVVSFSCYTGIFSNTTGMGETFILKPEGGAIAYWSNGAIGFTNTNTYINQFLFSNLYSDYPSNPYTFGKATTDAKLDFWAQWLGDPHDVIRTFVLLGDPGLTYLWEDPSPADTIGNVDPEIIFYVPGSPHFSSGDYIDNPVEFGCSIYDPDGLELSSLQMELTHLVDGAGNPVDTSWQWIWEPGSSAPPDFTFELPDSLGDSLRIDYSNLLGDGEWSFDMQIADYFLNGPQTLSTTFRTAGGELVIENPLNYPNPFTNETSITFNLSQDADVTVKIYTVAGKLVRVLDVPEVVGFNIHEFDGRDHQGDPLSNGTYLYKIIANQGDKKVETVEKMVKIR</sequence>
<dbReference type="InterPro" id="IPR025965">
    <property type="entry name" value="FlgD/Vpr_Ig-like"/>
</dbReference>
<dbReference type="GO" id="GO:0006508">
    <property type="term" value="P:proteolysis"/>
    <property type="evidence" value="ECO:0007669"/>
    <property type="project" value="InterPro"/>
</dbReference>
<evidence type="ECO:0000313" key="5">
    <source>
        <dbReference type="EMBL" id="TKJ42199.1"/>
    </source>
</evidence>
<evidence type="ECO:0008006" key="7">
    <source>
        <dbReference type="Google" id="ProtNLM"/>
    </source>
</evidence>
<comment type="caution">
    <text evidence="5">The sequence shown here is derived from an EMBL/GenBank/DDBJ whole genome shotgun (WGS) entry which is preliminary data.</text>
</comment>
<evidence type="ECO:0000256" key="1">
    <source>
        <dbReference type="ARBA" id="ARBA00022729"/>
    </source>
</evidence>
<dbReference type="NCBIfam" id="TIGR04183">
    <property type="entry name" value="Por_Secre_tail"/>
    <property type="match status" value="1"/>
</dbReference>
<dbReference type="Pfam" id="PF13860">
    <property type="entry name" value="FlgD_ig"/>
    <property type="match status" value="1"/>
</dbReference>
<evidence type="ECO:0000259" key="3">
    <source>
        <dbReference type="Pfam" id="PF08126"/>
    </source>
</evidence>
<evidence type="ECO:0000259" key="4">
    <source>
        <dbReference type="Pfam" id="PF13860"/>
    </source>
</evidence>
<dbReference type="InterPro" id="IPR029030">
    <property type="entry name" value="Caspase-like_dom_sf"/>
</dbReference>
<dbReference type="InterPro" id="IPR029031">
    <property type="entry name" value="Gingipain_N_sf"/>
</dbReference>
<dbReference type="Gene3D" id="2.60.40.4070">
    <property type="match status" value="1"/>
</dbReference>
<dbReference type="InterPro" id="IPR001769">
    <property type="entry name" value="Gingipain"/>
</dbReference>
<dbReference type="Gene3D" id="3.40.50.10390">
    <property type="entry name" value="Gingipain r, domain 1"/>
    <property type="match status" value="1"/>
</dbReference>
<feature type="domain" description="Gingipain propeptide" evidence="3">
    <location>
        <begin position="34"/>
        <end position="223"/>
    </location>
</feature>
<dbReference type="Proteomes" id="UP000319619">
    <property type="component" value="Unassembled WGS sequence"/>
</dbReference>
<evidence type="ECO:0000313" key="6">
    <source>
        <dbReference type="Proteomes" id="UP000319619"/>
    </source>
</evidence>
<dbReference type="Gene3D" id="3.40.50.1460">
    <property type="match status" value="1"/>
</dbReference>
<feature type="domain" description="FlgD/Vpr Ig-like" evidence="4">
    <location>
        <begin position="1103"/>
        <end position="1168"/>
    </location>
</feature>
<dbReference type="Gene3D" id="2.60.40.3800">
    <property type="match status" value="1"/>
</dbReference>